<evidence type="ECO:0000256" key="2">
    <source>
        <dbReference type="ARBA" id="ARBA00023125"/>
    </source>
</evidence>
<dbReference type="InParanoid" id="Q021X1"/>
<dbReference type="Gene3D" id="1.10.357.10">
    <property type="entry name" value="Tetracycline Repressor, domain 2"/>
    <property type="match status" value="1"/>
</dbReference>
<keyword evidence="2 4" id="KW-0238">DNA-binding</keyword>
<dbReference type="STRING" id="234267.Acid_3265"/>
<dbReference type="EMBL" id="CP000473">
    <property type="protein sequence ID" value="ABJ84242.1"/>
    <property type="molecule type" value="Genomic_DNA"/>
</dbReference>
<dbReference type="SUPFAM" id="SSF48498">
    <property type="entry name" value="Tetracyclin repressor-like, C-terminal domain"/>
    <property type="match status" value="1"/>
</dbReference>
<dbReference type="Pfam" id="PF00440">
    <property type="entry name" value="TetR_N"/>
    <property type="match status" value="1"/>
</dbReference>
<evidence type="ECO:0000256" key="3">
    <source>
        <dbReference type="ARBA" id="ARBA00023163"/>
    </source>
</evidence>
<dbReference type="eggNOG" id="COG1309">
    <property type="taxonomic scope" value="Bacteria"/>
</dbReference>
<reference evidence="6" key="1">
    <citation type="submission" date="2006-10" db="EMBL/GenBank/DDBJ databases">
        <title>Complete sequence of Solibacter usitatus Ellin6076.</title>
        <authorList>
            <consortium name="US DOE Joint Genome Institute"/>
            <person name="Copeland A."/>
            <person name="Lucas S."/>
            <person name="Lapidus A."/>
            <person name="Barry K."/>
            <person name="Detter J.C."/>
            <person name="Glavina del Rio T."/>
            <person name="Hammon N."/>
            <person name="Israni S."/>
            <person name="Dalin E."/>
            <person name="Tice H."/>
            <person name="Pitluck S."/>
            <person name="Thompson L.S."/>
            <person name="Brettin T."/>
            <person name="Bruce D."/>
            <person name="Han C."/>
            <person name="Tapia R."/>
            <person name="Gilna P."/>
            <person name="Schmutz J."/>
            <person name="Larimer F."/>
            <person name="Land M."/>
            <person name="Hauser L."/>
            <person name="Kyrpides N."/>
            <person name="Mikhailova N."/>
            <person name="Janssen P.H."/>
            <person name="Kuske C.R."/>
            <person name="Richardson P."/>
        </authorList>
    </citation>
    <scope>NUCLEOTIDE SEQUENCE</scope>
    <source>
        <strain evidence="6">Ellin6076</strain>
    </source>
</reference>
<evidence type="ECO:0000259" key="5">
    <source>
        <dbReference type="PROSITE" id="PS50977"/>
    </source>
</evidence>
<evidence type="ECO:0000256" key="4">
    <source>
        <dbReference type="PROSITE-ProRule" id="PRU00335"/>
    </source>
</evidence>
<dbReference type="SUPFAM" id="SSF46689">
    <property type="entry name" value="Homeodomain-like"/>
    <property type="match status" value="1"/>
</dbReference>
<dbReference type="PRINTS" id="PR00455">
    <property type="entry name" value="HTHTETR"/>
</dbReference>
<dbReference type="GO" id="GO:0003677">
    <property type="term" value="F:DNA binding"/>
    <property type="evidence" value="ECO:0007669"/>
    <property type="project" value="UniProtKB-UniRule"/>
</dbReference>
<protein>
    <submittedName>
        <fullName evidence="6">Transcriptional regulator, TetR family</fullName>
    </submittedName>
</protein>
<sequence length="194" mass="21329">MRYSPEHKAANHEKILSMAARAFREHGGDGSGIGKVMKKAGLTKGGFYRHFKSKDDLFVEAVSQAFDEMGRGMLEAAKSAPEGQGLRGMIEHYLSPRHANSPGAGCVVSALGAELARKPLAVRKRIEASLEAYRERLLPFVPGRTREEKAAKFQLLFPSMAGVLTMARVTSSPQQREQMLTEAKKFFVSNFTEG</sequence>
<dbReference type="KEGG" id="sus:Acid_3265"/>
<dbReference type="HOGENOM" id="CLU_069356_28_2_0"/>
<organism evidence="6">
    <name type="scientific">Solibacter usitatus (strain Ellin6076)</name>
    <dbReference type="NCBI Taxonomy" id="234267"/>
    <lineage>
        <taxon>Bacteria</taxon>
        <taxon>Pseudomonadati</taxon>
        <taxon>Acidobacteriota</taxon>
        <taxon>Terriglobia</taxon>
        <taxon>Bryobacterales</taxon>
        <taxon>Solibacteraceae</taxon>
        <taxon>Candidatus Solibacter</taxon>
    </lineage>
</organism>
<feature type="DNA-binding region" description="H-T-H motif" evidence="4">
    <location>
        <begin position="32"/>
        <end position="51"/>
    </location>
</feature>
<dbReference type="InterPro" id="IPR001647">
    <property type="entry name" value="HTH_TetR"/>
</dbReference>
<proteinExistence type="predicted"/>
<dbReference type="PROSITE" id="PS50977">
    <property type="entry name" value="HTH_TETR_2"/>
    <property type="match status" value="1"/>
</dbReference>
<dbReference type="PANTHER" id="PTHR47506:SF7">
    <property type="entry name" value="TRANSCRIPTIONAL REGULATORY PROTEIN"/>
    <property type="match status" value="1"/>
</dbReference>
<dbReference type="PANTHER" id="PTHR47506">
    <property type="entry name" value="TRANSCRIPTIONAL REGULATORY PROTEIN"/>
    <property type="match status" value="1"/>
</dbReference>
<gene>
    <name evidence="6" type="ordered locus">Acid_3265</name>
</gene>
<feature type="domain" description="HTH tetR-type" evidence="5">
    <location>
        <begin position="9"/>
        <end position="69"/>
    </location>
</feature>
<keyword evidence="3" id="KW-0804">Transcription</keyword>
<evidence type="ECO:0000256" key="1">
    <source>
        <dbReference type="ARBA" id="ARBA00023015"/>
    </source>
</evidence>
<keyword evidence="1" id="KW-0805">Transcription regulation</keyword>
<accession>Q021X1</accession>
<dbReference type="InterPro" id="IPR036271">
    <property type="entry name" value="Tet_transcr_reg_TetR-rel_C_sf"/>
</dbReference>
<dbReference type="Gene3D" id="1.10.10.60">
    <property type="entry name" value="Homeodomain-like"/>
    <property type="match status" value="1"/>
</dbReference>
<evidence type="ECO:0000313" key="6">
    <source>
        <dbReference type="EMBL" id="ABJ84242.1"/>
    </source>
</evidence>
<dbReference type="InterPro" id="IPR009057">
    <property type="entry name" value="Homeodomain-like_sf"/>
</dbReference>
<name>Q021X1_SOLUE</name>
<dbReference type="OrthoDB" id="9785164at2"/>
<dbReference type="AlphaFoldDB" id="Q021X1"/>